<evidence type="ECO:0000313" key="5">
    <source>
        <dbReference type="EMBL" id="KAF2743251.1"/>
    </source>
</evidence>
<dbReference type="SUPFAM" id="SSF49764">
    <property type="entry name" value="HSP20-like chaperones"/>
    <property type="match status" value="1"/>
</dbReference>
<evidence type="ECO:0000313" key="6">
    <source>
        <dbReference type="Proteomes" id="UP000799440"/>
    </source>
</evidence>
<dbReference type="InterPro" id="IPR007052">
    <property type="entry name" value="CS_dom"/>
</dbReference>
<organism evidence="5 6">
    <name type="scientific">Sporormia fimetaria CBS 119925</name>
    <dbReference type="NCBI Taxonomy" id="1340428"/>
    <lineage>
        <taxon>Eukaryota</taxon>
        <taxon>Fungi</taxon>
        <taxon>Dikarya</taxon>
        <taxon>Ascomycota</taxon>
        <taxon>Pezizomycotina</taxon>
        <taxon>Dothideomycetes</taxon>
        <taxon>Pleosporomycetidae</taxon>
        <taxon>Pleosporales</taxon>
        <taxon>Sporormiaceae</taxon>
        <taxon>Sporormia</taxon>
    </lineage>
</organism>
<feature type="region of interest" description="Disordered" evidence="2">
    <location>
        <begin position="367"/>
        <end position="393"/>
    </location>
</feature>
<dbReference type="Gene3D" id="2.60.40.790">
    <property type="match status" value="1"/>
</dbReference>
<feature type="domain" description="CS" evidence="4">
    <location>
        <begin position="175"/>
        <end position="265"/>
    </location>
</feature>
<protein>
    <submittedName>
        <fullName evidence="5">SGS-domain-containing protein</fullName>
    </submittedName>
</protein>
<feature type="region of interest" description="Disordered" evidence="2">
    <location>
        <begin position="315"/>
        <end position="334"/>
    </location>
</feature>
<dbReference type="PROSITE" id="PS51048">
    <property type="entry name" value="SGS"/>
    <property type="match status" value="1"/>
</dbReference>
<dbReference type="InterPro" id="IPR011990">
    <property type="entry name" value="TPR-like_helical_dom_sf"/>
</dbReference>
<reference evidence="5" key="1">
    <citation type="journal article" date="2020" name="Stud. Mycol.">
        <title>101 Dothideomycetes genomes: a test case for predicting lifestyles and emergence of pathogens.</title>
        <authorList>
            <person name="Haridas S."/>
            <person name="Albert R."/>
            <person name="Binder M."/>
            <person name="Bloem J."/>
            <person name="Labutti K."/>
            <person name="Salamov A."/>
            <person name="Andreopoulos B."/>
            <person name="Baker S."/>
            <person name="Barry K."/>
            <person name="Bills G."/>
            <person name="Bluhm B."/>
            <person name="Cannon C."/>
            <person name="Castanera R."/>
            <person name="Culley D."/>
            <person name="Daum C."/>
            <person name="Ezra D."/>
            <person name="Gonzalez J."/>
            <person name="Henrissat B."/>
            <person name="Kuo A."/>
            <person name="Liang C."/>
            <person name="Lipzen A."/>
            <person name="Lutzoni F."/>
            <person name="Magnuson J."/>
            <person name="Mondo S."/>
            <person name="Nolan M."/>
            <person name="Ohm R."/>
            <person name="Pangilinan J."/>
            <person name="Park H.-J."/>
            <person name="Ramirez L."/>
            <person name="Alfaro M."/>
            <person name="Sun H."/>
            <person name="Tritt A."/>
            <person name="Yoshinaga Y."/>
            <person name="Zwiers L.-H."/>
            <person name="Turgeon B."/>
            <person name="Goodwin S."/>
            <person name="Spatafora J."/>
            <person name="Crous P."/>
            <person name="Grigoriev I."/>
        </authorList>
    </citation>
    <scope>NUCLEOTIDE SEQUENCE</scope>
    <source>
        <strain evidence="5">CBS 119925</strain>
    </source>
</reference>
<feature type="compositionally biased region" description="Basic and acidic residues" evidence="2">
    <location>
        <begin position="148"/>
        <end position="162"/>
    </location>
</feature>
<dbReference type="OrthoDB" id="1898560at2759"/>
<feature type="region of interest" description="Disordered" evidence="2">
    <location>
        <begin position="144"/>
        <end position="171"/>
    </location>
</feature>
<dbReference type="EMBL" id="MU006599">
    <property type="protein sequence ID" value="KAF2743251.1"/>
    <property type="molecule type" value="Genomic_DNA"/>
</dbReference>
<dbReference type="GO" id="GO:0051087">
    <property type="term" value="F:protein-folding chaperone binding"/>
    <property type="evidence" value="ECO:0007669"/>
    <property type="project" value="InterPro"/>
</dbReference>
<dbReference type="PROSITE" id="PS51203">
    <property type="entry name" value="CS"/>
    <property type="match status" value="1"/>
</dbReference>
<evidence type="ECO:0000256" key="2">
    <source>
        <dbReference type="SAM" id="MobiDB-lite"/>
    </source>
</evidence>
<dbReference type="Pfam" id="PF05002">
    <property type="entry name" value="SGS"/>
    <property type="match status" value="1"/>
</dbReference>
<dbReference type="CDD" id="cd06466">
    <property type="entry name" value="p23_CS_SGT1_like"/>
    <property type="match status" value="1"/>
</dbReference>
<comment type="similarity">
    <text evidence="1">Belongs to the SGT1 family.</text>
</comment>
<feature type="domain" description="SGS" evidence="3">
    <location>
        <begin position="298"/>
        <end position="393"/>
    </location>
</feature>
<dbReference type="SUPFAM" id="SSF48452">
    <property type="entry name" value="TPR-like"/>
    <property type="match status" value="1"/>
</dbReference>
<evidence type="ECO:0000256" key="1">
    <source>
        <dbReference type="ARBA" id="ARBA00008509"/>
    </source>
</evidence>
<dbReference type="Pfam" id="PF04969">
    <property type="entry name" value="CS"/>
    <property type="match status" value="1"/>
</dbReference>
<accession>A0A6A6V1R0</accession>
<feature type="compositionally biased region" description="Polar residues" evidence="2">
    <location>
        <begin position="367"/>
        <end position="381"/>
    </location>
</feature>
<evidence type="ECO:0000259" key="4">
    <source>
        <dbReference type="PROSITE" id="PS51203"/>
    </source>
</evidence>
<feature type="compositionally biased region" description="Basic and acidic residues" evidence="2">
    <location>
        <begin position="315"/>
        <end position="329"/>
    </location>
</feature>
<gene>
    <name evidence="5" type="ORF">M011DRAFT_410974</name>
</gene>
<dbReference type="InterPro" id="IPR007699">
    <property type="entry name" value="SGS_dom"/>
</dbReference>
<dbReference type="Gene3D" id="1.25.40.10">
    <property type="entry name" value="Tetratricopeptide repeat domain"/>
    <property type="match status" value="1"/>
</dbReference>
<feature type="region of interest" description="Disordered" evidence="2">
    <location>
        <begin position="288"/>
        <end position="310"/>
    </location>
</feature>
<keyword evidence="6" id="KW-1185">Reference proteome</keyword>
<name>A0A6A6V1R0_9PLEO</name>
<dbReference type="Proteomes" id="UP000799440">
    <property type="component" value="Unassembled WGS sequence"/>
</dbReference>
<dbReference type="PANTHER" id="PTHR45862">
    <property type="entry name" value="PROTEIN SGT1 HOMOLOG"/>
    <property type="match status" value="1"/>
</dbReference>
<proteinExistence type="inferred from homology"/>
<evidence type="ECO:0000259" key="3">
    <source>
        <dbReference type="PROSITE" id="PS51048"/>
    </source>
</evidence>
<dbReference type="InterPro" id="IPR008978">
    <property type="entry name" value="HSP20-like_chaperone"/>
</dbReference>
<dbReference type="AlphaFoldDB" id="A0A6A6V1R0"/>
<sequence>MDQAKRGAAALEAGDYGKAVEEYSAAISVNPVAAPYYIKRSQAYHRTGKFAEALADAEVGLGLARQRGNRELIKEAQLRRATTMYHTKRYGDAIFLLDIIDKMSGGKDNMAGILRTQAKMQMDNPDVPEEAKKCTIEEFPQVALPTADQDRPKQDTGKDISEQNKQPAVVKPTPADKIKVDFFEGPDTATVVVMAKGVPKDKLTVEIEKHAVHIAFPLAEGKDFNYTADPLFGPVVPSESTYRMTPNKIEIKLKKAGKVRWKALEGSTATSSGNSQSLQQLREELKAKPEAVDAGPAAYPTSSKKGPKNWDKIVEETSSEEKKKDKFVDSDDEGDETTKFFRQLYKGATPEQQRAMMKSFTESGGTVLSTDWSNVGSNTVNPEPPEGMQANKW</sequence>
<dbReference type="InterPro" id="IPR044563">
    <property type="entry name" value="Sgt1-like"/>
</dbReference>